<dbReference type="GO" id="GO:0007507">
    <property type="term" value="P:heart development"/>
    <property type="evidence" value="ECO:0007669"/>
    <property type="project" value="TreeGrafter"/>
</dbReference>
<dbReference type="InterPro" id="IPR050604">
    <property type="entry name" value="PDZ-LIM_domain"/>
</dbReference>
<dbReference type="GO" id="GO:0003779">
    <property type="term" value="F:actin binding"/>
    <property type="evidence" value="ECO:0007669"/>
    <property type="project" value="TreeGrafter"/>
</dbReference>
<dbReference type="EMBL" id="VCAZ01000043">
    <property type="protein sequence ID" value="TSM28182.1"/>
    <property type="molecule type" value="Genomic_DNA"/>
</dbReference>
<keyword evidence="3" id="KW-1185">Reference proteome</keyword>
<dbReference type="GO" id="GO:0005912">
    <property type="term" value="C:adherens junction"/>
    <property type="evidence" value="ECO:0007669"/>
    <property type="project" value="TreeGrafter"/>
</dbReference>
<evidence type="ECO:0000256" key="1">
    <source>
        <dbReference type="ARBA" id="ARBA00023038"/>
    </source>
</evidence>
<organism evidence="2 3">
    <name type="scientific">Bagarius yarrelli</name>
    <name type="common">Goonch</name>
    <name type="synonym">Bagrus yarrelli</name>
    <dbReference type="NCBI Taxonomy" id="175774"/>
    <lineage>
        <taxon>Eukaryota</taxon>
        <taxon>Metazoa</taxon>
        <taxon>Chordata</taxon>
        <taxon>Craniata</taxon>
        <taxon>Vertebrata</taxon>
        <taxon>Euteleostomi</taxon>
        <taxon>Actinopterygii</taxon>
        <taxon>Neopterygii</taxon>
        <taxon>Teleostei</taxon>
        <taxon>Ostariophysi</taxon>
        <taxon>Siluriformes</taxon>
        <taxon>Sisoridae</taxon>
        <taxon>Sisorinae</taxon>
        <taxon>Bagarius</taxon>
    </lineage>
</organism>
<dbReference type="GO" id="GO:0061061">
    <property type="term" value="P:muscle structure development"/>
    <property type="evidence" value="ECO:0007669"/>
    <property type="project" value="TreeGrafter"/>
</dbReference>
<dbReference type="InterPro" id="IPR036034">
    <property type="entry name" value="PDZ_sf"/>
</dbReference>
<dbReference type="GO" id="GO:0031941">
    <property type="term" value="C:filamentous actin"/>
    <property type="evidence" value="ECO:0007669"/>
    <property type="project" value="TreeGrafter"/>
</dbReference>
<dbReference type="PANTHER" id="PTHR24214">
    <property type="entry name" value="PDZ AND LIM DOMAIN PROTEIN ZASP"/>
    <property type="match status" value="1"/>
</dbReference>
<dbReference type="Gene3D" id="2.30.42.10">
    <property type="match status" value="1"/>
</dbReference>
<dbReference type="Proteomes" id="UP000319801">
    <property type="component" value="Unassembled WGS sequence"/>
</dbReference>
<gene>
    <name evidence="2" type="ORF">Baya_6964</name>
</gene>
<dbReference type="OrthoDB" id="5911912at2759"/>
<reference evidence="2 3" key="1">
    <citation type="journal article" date="2019" name="Genome Biol. Evol.">
        <title>Whole-Genome Sequencing of the Giant Devil Catfish, Bagarius yarrelli.</title>
        <authorList>
            <person name="Jiang W."/>
            <person name="Lv Y."/>
            <person name="Cheng L."/>
            <person name="Yang K."/>
            <person name="Chao B."/>
            <person name="Wang X."/>
            <person name="Li Y."/>
            <person name="Pan X."/>
            <person name="You X."/>
            <person name="Zhang Y."/>
            <person name="Yang J."/>
            <person name="Li J."/>
            <person name="Zhang X."/>
            <person name="Liu S."/>
            <person name="Sun C."/>
            <person name="Yang J."/>
            <person name="Shi Q."/>
        </authorList>
    </citation>
    <scope>NUCLEOTIDE SEQUENCE [LARGE SCALE GENOMIC DNA]</scope>
    <source>
        <strain evidence="2">JWS20170419001</strain>
        <tissue evidence="2">Muscle</tissue>
    </source>
</reference>
<dbReference type="GO" id="GO:0001725">
    <property type="term" value="C:stress fiber"/>
    <property type="evidence" value="ECO:0007669"/>
    <property type="project" value="TreeGrafter"/>
</dbReference>
<comment type="caution">
    <text evidence="2">The sequence shown here is derived from an EMBL/GenBank/DDBJ whole genome shotgun (WGS) entry which is preliminary data.</text>
</comment>
<dbReference type="GO" id="GO:0030018">
    <property type="term" value="C:Z disc"/>
    <property type="evidence" value="ECO:0007669"/>
    <property type="project" value="TreeGrafter"/>
</dbReference>
<keyword evidence="1" id="KW-0862">Zinc</keyword>
<dbReference type="GO" id="GO:0030036">
    <property type="term" value="P:actin cytoskeleton organization"/>
    <property type="evidence" value="ECO:0007669"/>
    <property type="project" value="TreeGrafter"/>
</dbReference>
<keyword evidence="1" id="KW-0440">LIM domain</keyword>
<evidence type="ECO:0000313" key="2">
    <source>
        <dbReference type="EMBL" id="TSM28182.1"/>
    </source>
</evidence>
<name>A0A556U3G0_BAGYA</name>
<keyword evidence="1" id="KW-0479">Metal-binding</keyword>
<dbReference type="PANTHER" id="PTHR24214:SF32">
    <property type="entry name" value="PDZ AND LIM DOMAIN PROTEIN 5"/>
    <property type="match status" value="1"/>
</dbReference>
<dbReference type="GO" id="GO:0051371">
    <property type="term" value="F:muscle alpha-actinin binding"/>
    <property type="evidence" value="ECO:0007669"/>
    <property type="project" value="TreeGrafter"/>
</dbReference>
<sequence length="85" mass="9394">MSSNYSVSLIGPSPWGFRLQGGKDFSMPLTVSKYYDMNSKNFNPYSSTLLPLPLIPSQTGGVQSEADRDSCFCCSWSFGKTLLRP</sequence>
<protein>
    <submittedName>
        <fullName evidence="2">PDZ and LIM domain protein 5</fullName>
    </submittedName>
</protein>
<evidence type="ECO:0000313" key="3">
    <source>
        <dbReference type="Proteomes" id="UP000319801"/>
    </source>
</evidence>
<proteinExistence type="predicted"/>
<dbReference type="AlphaFoldDB" id="A0A556U3G0"/>
<accession>A0A556U3G0</accession>